<dbReference type="Proteomes" id="UP000608955">
    <property type="component" value="Unassembled WGS sequence"/>
</dbReference>
<keyword evidence="2" id="KW-0812">Transmembrane</keyword>
<feature type="compositionally biased region" description="Basic and acidic residues" evidence="1">
    <location>
        <begin position="14"/>
        <end position="43"/>
    </location>
</feature>
<reference evidence="3" key="2">
    <citation type="submission" date="2020-09" db="EMBL/GenBank/DDBJ databases">
        <authorList>
            <person name="Sun Q."/>
            <person name="Ohkuma M."/>
        </authorList>
    </citation>
    <scope>NUCLEOTIDE SEQUENCE</scope>
    <source>
        <strain evidence="3">JCM 4654</strain>
    </source>
</reference>
<keyword evidence="4" id="KW-1185">Reference proteome</keyword>
<reference evidence="3" key="1">
    <citation type="journal article" date="2014" name="Int. J. Syst. Evol. Microbiol.">
        <title>Complete genome sequence of Corynebacterium casei LMG S-19264T (=DSM 44701T), isolated from a smear-ripened cheese.</title>
        <authorList>
            <consortium name="US DOE Joint Genome Institute (JGI-PGF)"/>
            <person name="Walter F."/>
            <person name="Albersmeier A."/>
            <person name="Kalinowski J."/>
            <person name="Ruckert C."/>
        </authorList>
    </citation>
    <scope>NUCLEOTIDE SEQUENCE</scope>
    <source>
        <strain evidence="3">JCM 4654</strain>
    </source>
</reference>
<feature type="region of interest" description="Disordered" evidence="1">
    <location>
        <begin position="1"/>
        <end position="43"/>
    </location>
</feature>
<keyword evidence="2" id="KW-0472">Membrane</keyword>
<sequence>MRLVRQGRVAQHRAGAEQRCPRIREGRDGERADQGGDDHDARHGRLVTVTLDGPHPSPAARRTSRRVAALLTESRANSRPFNVPLLPLAATAAVIGASALCAFAAVHDLHVLLELAGSD</sequence>
<proteinExistence type="predicted"/>
<evidence type="ECO:0000256" key="2">
    <source>
        <dbReference type="SAM" id="Phobius"/>
    </source>
</evidence>
<protein>
    <submittedName>
        <fullName evidence="3">Uncharacterized protein</fullName>
    </submittedName>
</protein>
<keyword evidence="2" id="KW-1133">Transmembrane helix</keyword>
<dbReference type="AlphaFoldDB" id="A0A918Y4N2"/>
<evidence type="ECO:0000313" key="3">
    <source>
        <dbReference type="EMBL" id="GHD91059.1"/>
    </source>
</evidence>
<gene>
    <name evidence="3" type="ORF">GCM10010508_38180</name>
</gene>
<accession>A0A918Y4N2</accession>
<evidence type="ECO:0000313" key="4">
    <source>
        <dbReference type="Proteomes" id="UP000608955"/>
    </source>
</evidence>
<organism evidence="3 4">
    <name type="scientific">Streptomyces naganishii JCM 4654</name>
    <dbReference type="NCBI Taxonomy" id="1306179"/>
    <lineage>
        <taxon>Bacteria</taxon>
        <taxon>Bacillati</taxon>
        <taxon>Actinomycetota</taxon>
        <taxon>Actinomycetes</taxon>
        <taxon>Kitasatosporales</taxon>
        <taxon>Streptomycetaceae</taxon>
        <taxon>Streptomyces</taxon>
    </lineage>
</organism>
<dbReference type="EMBL" id="BMVF01000009">
    <property type="protein sequence ID" value="GHD91059.1"/>
    <property type="molecule type" value="Genomic_DNA"/>
</dbReference>
<comment type="caution">
    <text evidence="3">The sequence shown here is derived from an EMBL/GenBank/DDBJ whole genome shotgun (WGS) entry which is preliminary data.</text>
</comment>
<name>A0A918Y4N2_9ACTN</name>
<evidence type="ECO:0000256" key="1">
    <source>
        <dbReference type="SAM" id="MobiDB-lite"/>
    </source>
</evidence>
<feature type="transmembrane region" description="Helical" evidence="2">
    <location>
        <begin position="85"/>
        <end position="106"/>
    </location>
</feature>